<dbReference type="Proteomes" id="UP000829196">
    <property type="component" value="Unassembled WGS sequence"/>
</dbReference>
<dbReference type="EMBL" id="JAGYWB010000013">
    <property type="protein sequence ID" value="KAI0500392.1"/>
    <property type="molecule type" value="Genomic_DNA"/>
</dbReference>
<comment type="caution">
    <text evidence="1">The sequence shown here is derived from an EMBL/GenBank/DDBJ whole genome shotgun (WGS) entry which is preliminary data.</text>
</comment>
<accession>A0A8T3AXI4</accession>
<protein>
    <submittedName>
        <fullName evidence="1">Uncharacterized protein</fullName>
    </submittedName>
</protein>
<gene>
    <name evidence="1" type="ORF">KFK09_018604</name>
</gene>
<evidence type="ECO:0000313" key="2">
    <source>
        <dbReference type="Proteomes" id="UP000829196"/>
    </source>
</evidence>
<evidence type="ECO:0000313" key="1">
    <source>
        <dbReference type="EMBL" id="KAI0500392.1"/>
    </source>
</evidence>
<reference evidence="1" key="1">
    <citation type="journal article" date="2022" name="Front. Genet.">
        <title>Chromosome-Scale Assembly of the Dendrobium nobile Genome Provides Insights Into the Molecular Mechanism of the Biosynthesis of the Medicinal Active Ingredient of Dendrobium.</title>
        <authorList>
            <person name="Xu Q."/>
            <person name="Niu S.-C."/>
            <person name="Li K.-L."/>
            <person name="Zheng P.-J."/>
            <person name="Zhang X.-J."/>
            <person name="Jia Y."/>
            <person name="Liu Y."/>
            <person name="Niu Y.-X."/>
            <person name="Yu L.-H."/>
            <person name="Chen D.-F."/>
            <person name="Zhang G.-Q."/>
        </authorList>
    </citation>
    <scope>NUCLEOTIDE SEQUENCE</scope>
    <source>
        <tissue evidence="1">Leaf</tissue>
    </source>
</reference>
<dbReference type="AlphaFoldDB" id="A0A8T3AXI4"/>
<organism evidence="1 2">
    <name type="scientific">Dendrobium nobile</name>
    <name type="common">Orchid</name>
    <dbReference type="NCBI Taxonomy" id="94219"/>
    <lineage>
        <taxon>Eukaryota</taxon>
        <taxon>Viridiplantae</taxon>
        <taxon>Streptophyta</taxon>
        <taxon>Embryophyta</taxon>
        <taxon>Tracheophyta</taxon>
        <taxon>Spermatophyta</taxon>
        <taxon>Magnoliopsida</taxon>
        <taxon>Liliopsida</taxon>
        <taxon>Asparagales</taxon>
        <taxon>Orchidaceae</taxon>
        <taxon>Epidendroideae</taxon>
        <taxon>Malaxideae</taxon>
        <taxon>Dendrobiinae</taxon>
        <taxon>Dendrobium</taxon>
    </lineage>
</organism>
<sequence length="91" mass="10498">MIFPQVVQILSDYLGFLHSIIVSRQDLEKLFCAETGHITPSGDQLECIRSVVTSLGTEHRDDMAHSDWSPDDDIRRQQRIINQTFYTGKYI</sequence>
<proteinExistence type="predicted"/>
<keyword evidence="2" id="KW-1185">Reference proteome</keyword>
<name>A0A8T3AXI4_DENNO</name>